<dbReference type="SUPFAM" id="SSF103473">
    <property type="entry name" value="MFS general substrate transporter"/>
    <property type="match status" value="1"/>
</dbReference>
<name>A0A0D6EG65_SPOSA</name>
<dbReference type="InterPro" id="IPR020846">
    <property type="entry name" value="MFS_dom"/>
</dbReference>
<evidence type="ECO:0000259" key="7">
    <source>
        <dbReference type="PROSITE" id="PS50850"/>
    </source>
</evidence>
<feature type="non-terminal residue" evidence="8">
    <location>
        <position position="1"/>
    </location>
</feature>
<evidence type="ECO:0000256" key="5">
    <source>
        <dbReference type="ARBA" id="ARBA00023136"/>
    </source>
</evidence>
<dbReference type="Pfam" id="PF07690">
    <property type="entry name" value="MFS_1"/>
    <property type="match status" value="1"/>
</dbReference>
<feature type="transmembrane region" description="Helical" evidence="6">
    <location>
        <begin position="139"/>
        <end position="159"/>
    </location>
</feature>
<dbReference type="Proteomes" id="UP000243876">
    <property type="component" value="Unassembled WGS sequence"/>
</dbReference>
<sequence>MATVASFSFAVVEPELPSPAKLSPPTTPASIEFVPRFEFDFNEPASPQADHGAKPEEEDPRMRGTIGSVRGGVILGIACCAQLLDNVFMNSVNIALPTIQRELDISTGNLQWLVSAYTLTFGGFLLLAGVCSDRYGKRVTFVTGMLWLAGWSLGVSFAQSEITLIIFRALQGLGAAATVPSAIGALSSYFVGRDSHRAMSCFGAAGAIGFVVGLVLGGLLTGTIGWRWVFRITSPVIAVLGILAIFFFPPDKPREGDRKPALDLAGAALGTS</sequence>
<keyword evidence="2" id="KW-0813">Transport</keyword>
<keyword evidence="4 6" id="KW-1133">Transmembrane helix</keyword>
<evidence type="ECO:0000313" key="9">
    <source>
        <dbReference type="Proteomes" id="UP000243876"/>
    </source>
</evidence>
<evidence type="ECO:0000256" key="6">
    <source>
        <dbReference type="SAM" id="Phobius"/>
    </source>
</evidence>
<feature type="transmembrane region" description="Helical" evidence="6">
    <location>
        <begin position="228"/>
        <end position="248"/>
    </location>
</feature>
<keyword evidence="9" id="KW-1185">Reference proteome</keyword>
<proteinExistence type="predicted"/>
<evidence type="ECO:0000256" key="2">
    <source>
        <dbReference type="ARBA" id="ARBA00022448"/>
    </source>
</evidence>
<evidence type="ECO:0000256" key="1">
    <source>
        <dbReference type="ARBA" id="ARBA00004141"/>
    </source>
</evidence>
<dbReference type="AlphaFoldDB" id="A0A0D6EG65"/>
<dbReference type="GO" id="GO:0022857">
    <property type="term" value="F:transmembrane transporter activity"/>
    <property type="evidence" value="ECO:0007669"/>
    <property type="project" value="InterPro"/>
</dbReference>
<dbReference type="PROSITE" id="PS50850">
    <property type="entry name" value="MFS"/>
    <property type="match status" value="1"/>
</dbReference>
<dbReference type="OrthoDB" id="440755at2759"/>
<reference evidence="9" key="1">
    <citation type="submission" date="2015-02" db="EMBL/GenBank/DDBJ databases">
        <authorList>
            <person name="Gon?alves P."/>
        </authorList>
    </citation>
    <scope>NUCLEOTIDE SEQUENCE [LARGE SCALE GENOMIC DNA]</scope>
</reference>
<comment type="subcellular location">
    <subcellularLocation>
        <location evidence="1">Membrane</location>
        <topology evidence="1">Multi-pass membrane protein</topology>
    </subcellularLocation>
</comment>
<keyword evidence="5 6" id="KW-0472">Membrane</keyword>
<accession>A0A0D6EG65</accession>
<feature type="transmembrane region" description="Helical" evidence="6">
    <location>
        <begin position="202"/>
        <end position="222"/>
    </location>
</feature>
<organism evidence="8 9">
    <name type="scientific">Sporidiobolus salmonicolor</name>
    <name type="common">Yeast-like fungus</name>
    <name type="synonym">Sporobolomyces salmonicolor</name>
    <dbReference type="NCBI Taxonomy" id="5005"/>
    <lineage>
        <taxon>Eukaryota</taxon>
        <taxon>Fungi</taxon>
        <taxon>Dikarya</taxon>
        <taxon>Basidiomycota</taxon>
        <taxon>Pucciniomycotina</taxon>
        <taxon>Microbotryomycetes</taxon>
        <taxon>Sporidiobolales</taxon>
        <taxon>Sporidiobolaceae</taxon>
        <taxon>Sporobolomyces</taxon>
    </lineage>
</organism>
<evidence type="ECO:0000313" key="8">
    <source>
        <dbReference type="EMBL" id="CEQ38575.1"/>
    </source>
</evidence>
<evidence type="ECO:0000256" key="4">
    <source>
        <dbReference type="ARBA" id="ARBA00022989"/>
    </source>
</evidence>
<keyword evidence="3 6" id="KW-0812">Transmembrane</keyword>
<dbReference type="InterPro" id="IPR011701">
    <property type="entry name" value="MFS"/>
</dbReference>
<protein>
    <submittedName>
        <fullName evidence="8">SPOSA6832_00008-mRNA-1:cds</fullName>
    </submittedName>
</protein>
<gene>
    <name evidence="8" type="primary">SPOSA6832_00008</name>
</gene>
<feature type="transmembrane region" description="Helical" evidence="6">
    <location>
        <begin position="109"/>
        <end position="127"/>
    </location>
</feature>
<dbReference type="PANTHER" id="PTHR42718">
    <property type="entry name" value="MAJOR FACILITATOR SUPERFAMILY MULTIDRUG TRANSPORTER MFSC"/>
    <property type="match status" value="1"/>
</dbReference>
<dbReference type="EMBL" id="CENE01000001">
    <property type="protein sequence ID" value="CEQ38575.1"/>
    <property type="molecule type" value="Genomic_DNA"/>
</dbReference>
<evidence type="ECO:0000256" key="3">
    <source>
        <dbReference type="ARBA" id="ARBA00022692"/>
    </source>
</evidence>
<dbReference type="InterPro" id="IPR036259">
    <property type="entry name" value="MFS_trans_sf"/>
</dbReference>
<feature type="transmembrane region" description="Helical" evidence="6">
    <location>
        <begin position="165"/>
        <end position="190"/>
    </location>
</feature>
<feature type="domain" description="Major facilitator superfamily (MFS) profile" evidence="7">
    <location>
        <begin position="74"/>
        <end position="272"/>
    </location>
</feature>
<dbReference type="Gene3D" id="1.20.1720.10">
    <property type="entry name" value="Multidrug resistance protein D"/>
    <property type="match status" value="1"/>
</dbReference>
<dbReference type="PANTHER" id="PTHR42718:SF9">
    <property type="entry name" value="MAJOR FACILITATOR SUPERFAMILY MULTIDRUG TRANSPORTER MFSC"/>
    <property type="match status" value="1"/>
</dbReference>
<dbReference type="GO" id="GO:0016020">
    <property type="term" value="C:membrane"/>
    <property type="evidence" value="ECO:0007669"/>
    <property type="project" value="UniProtKB-SubCell"/>
</dbReference>